<feature type="chain" id="PRO_5034850204" description="Galactose oxidase" evidence="2">
    <location>
        <begin position="24"/>
        <end position="577"/>
    </location>
</feature>
<accession>A0A8H7US02</accession>
<evidence type="ECO:0000256" key="2">
    <source>
        <dbReference type="SAM" id="SignalP"/>
    </source>
</evidence>
<dbReference type="Pfam" id="PF24681">
    <property type="entry name" value="Kelch_KLHDC2_KLHL20_DRC7"/>
    <property type="match status" value="1"/>
</dbReference>
<organism evidence="3 4">
    <name type="scientific">Mucor plumbeus</name>
    <dbReference type="NCBI Taxonomy" id="97098"/>
    <lineage>
        <taxon>Eukaryota</taxon>
        <taxon>Fungi</taxon>
        <taxon>Fungi incertae sedis</taxon>
        <taxon>Mucoromycota</taxon>
        <taxon>Mucoromycotina</taxon>
        <taxon>Mucoromycetes</taxon>
        <taxon>Mucorales</taxon>
        <taxon>Mucorineae</taxon>
        <taxon>Mucoraceae</taxon>
        <taxon>Mucor</taxon>
    </lineage>
</organism>
<name>A0A8H7US02_9FUNG</name>
<feature type="signal peptide" evidence="2">
    <location>
        <begin position="1"/>
        <end position="23"/>
    </location>
</feature>
<dbReference type="Proteomes" id="UP000650833">
    <property type="component" value="Unassembled WGS sequence"/>
</dbReference>
<evidence type="ECO:0000256" key="1">
    <source>
        <dbReference type="SAM" id="Phobius"/>
    </source>
</evidence>
<comment type="caution">
    <text evidence="3">The sequence shown here is derived from an EMBL/GenBank/DDBJ whole genome shotgun (WGS) entry which is preliminary data.</text>
</comment>
<evidence type="ECO:0000313" key="4">
    <source>
        <dbReference type="Proteomes" id="UP000650833"/>
    </source>
</evidence>
<evidence type="ECO:0008006" key="5">
    <source>
        <dbReference type="Google" id="ProtNLM"/>
    </source>
</evidence>
<dbReference type="InterPro" id="IPR011043">
    <property type="entry name" value="Gal_Oxase/kelch_b-propeller"/>
</dbReference>
<protein>
    <recommendedName>
        <fullName evidence="5">Galactose oxidase</fullName>
    </recommendedName>
</protein>
<reference evidence="3" key="1">
    <citation type="submission" date="2020-12" db="EMBL/GenBank/DDBJ databases">
        <title>Metabolic potential, ecology and presence of endohyphal bacteria is reflected in genomic diversity of Mucoromycotina.</title>
        <authorList>
            <person name="Muszewska A."/>
            <person name="Okrasinska A."/>
            <person name="Steczkiewicz K."/>
            <person name="Drgas O."/>
            <person name="Orlowska M."/>
            <person name="Perlinska-Lenart U."/>
            <person name="Aleksandrzak-Piekarczyk T."/>
            <person name="Szatraj K."/>
            <person name="Zielenkiewicz U."/>
            <person name="Pilsyk S."/>
            <person name="Malc E."/>
            <person name="Mieczkowski P."/>
            <person name="Kruszewska J.S."/>
            <person name="Biernat P."/>
            <person name="Pawlowska J."/>
        </authorList>
    </citation>
    <scope>NUCLEOTIDE SEQUENCE</scope>
    <source>
        <strain evidence="3">CBS 226.32</strain>
    </source>
</reference>
<dbReference type="InterPro" id="IPR015915">
    <property type="entry name" value="Kelch-typ_b-propeller"/>
</dbReference>
<gene>
    <name evidence="3" type="ORF">INT46_003207</name>
</gene>
<keyword evidence="1" id="KW-0812">Transmembrane</keyword>
<dbReference type="AlphaFoldDB" id="A0A8H7US02"/>
<keyword evidence="1" id="KW-1133">Transmembrane helix</keyword>
<dbReference type="Gene3D" id="2.120.10.80">
    <property type="entry name" value="Kelch-type beta propeller"/>
    <property type="match status" value="2"/>
</dbReference>
<keyword evidence="2" id="KW-0732">Signal</keyword>
<dbReference type="PANTHER" id="PTHR23244">
    <property type="entry name" value="KELCH REPEAT DOMAIN"/>
    <property type="match status" value="1"/>
</dbReference>
<dbReference type="OrthoDB" id="2274133at2759"/>
<dbReference type="SUPFAM" id="SSF50965">
    <property type="entry name" value="Galactose oxidase, central domain"/>
    <property type="match status" value="1"/>
</dbReference>
<sequence length="577" mass="62761">MRIGLYTITAAATLLFVTTAINAQSYVTPSPRRSPSCALLSGGKIHCFGGQTGAGQSLKKDATLFTLDTTKIHESFATQWEQITDSINSDIYTAYPRARAIVAVTEDKKNMIITGGQTSTTNGTAFQNLVYNVDTKAWRVLPTFDDGVNGNSRRIYVGASTWVPDQSRVYFFGGTEIDPSHSWYYDNVLETNLTNVLFASDNDSSKIGYYRMTTLDIAQDATAPWQVPAQQNPPTLSYYMQASVYHPISKKIFYFGGLVNNATTDQLVGTSNVSMSEVLTFDTANGAWGTQIFTGDLIPSVRRSHTVTLLPSGQEILLYGGTANDQLSGVQDFCYTANLETFIWTSCNTITLENNSPPYRTEHAAVLDESKKLVYILFGYQDTKAIVNTFNTVLTLNVTDPKKVEFVATSQDLFTSAEEPLSTTGAEETISKNSDSTNNKIGSIIGGAVGGSVGGSLIIGVIVFLIIRKNQSNRKKSLAKQQENENAEHLSVDWDALEGGYSETCPLPAGKKDQQYRSVTKPYDRQKSLVIENGSATTTVASLLVPDVNTNENALVPDGGARSELMTKPDAFIGNGK</sequence>
<proteinExistence type="predicted"/>
<keyword evidence="1" id="KW-0472">Membrane</keyword>
<keyword evidence="4" id="KW-1185">Reference proteome</keyword>
<dbReference type="EMBL" id="JAEPRC010001134">
    <property type="protein sequence ID" value="KAG2189893.1"/>
    <property type="molecule type" value="Genomic_DNA"/>
</dbReference>
<evidence type="ECO:0000313" key="3">
    <source>
        <dbReference type="EMBL" id="KAG2189893.1"/>
    </source>
</evidence>
<feature type="transmembrane region" description="Helical" evidence="1">
    <location>
        <begin position="441"/>
        <end position="467"/>
    </location>
</feature>